<proteinExistence type="inferred from homology"/>
<keyword evidence="2 6" id="KW-0121">Carboxypeptidase</keyword>
<feature type="compositionally biased region" description="Low complexity" evidence="7">
    <location>
        <begin position="383"/>
        <end position="395"/>
    </location>
</feature>
<comment type="caution">
    <text evidence="8">The sequence shown here is derived from an EMBL/GenBank/DDBJ whole genome shotgun (WGS) entry which is preliminary data.</text>
</comment>
<gene>
    <name evidence="8" type="ORF">MVEN_02591900</name>
</gene>
<evidence type="ECO:0000256" key="6">
    <source>
        <dbReference type="RuleBase" id="RU361156"/>
    </source>
</evidence>
<accession>A0A8H6TZQ9</accession>
<dbReference type="PROSITE" id="PS00131">
    <property type="entry name" value="CARBOXYPEPT_SER_SER"/>
    <property type="match status" value="1"/>
</dbReference>
<dbReference type="PRINTS" id="PR00724">
    <property type="entry name" value="CRBOXYPTASEC"/>
</dbReference>
<dbReference type="GO" id="GO:0004185">
    <property type="term" value="F:serine-type carboxypeptidase activity"/>
    <property type="evidence" value="ECO:0007669"/>
    <property type="project" value="UniProtKB-UniRule"/>
</dbReference>
<feature type="region of interest" description="Disordered" evidence="7">
    <location>
        <begin position="687"/>
        <end position="706"/>
    </location>
</feature>
<dbReference type="InterPro" id="IPR018202">
    <property type="entry name" value="Ser_caboxypep_ser_AS"/>
</dbReference>
<keyword evidence="9" id="KW-1185">Reference proteome</keyword>
<evidence type="ECO:0000256" key="3">
    <source>
        <dbReference type="ARBA" id="ARBA00022670"/>
    </source>
</evidence>
<evidence type="ECO:0000313" key="9">
    <source>
        <dbReference type="Proteomes" id="UP000620124"/>
    </source>
</evidence>
<evidence type="ECO:0000256" key="1">
    <source>
        <dbReference type="ARBA" id="ARBA00009431"/>
    </source>
</evidence>
<dbReference type="OrthoDB" id="443318at2759"/>
<dbReference type="AlphaFoldDB" id="A0A8H6TZQ9"/>
<feature type="region of interest" description="Disordered" evidence="7">
    <location>
        <begin position="351"/>
        <end position="398"/>
    </location>
</feature>
<dbReference type="Pfam" id="PF00450">
    <property type="entry name" value="Peptidase_S10"/>
    <property type="match status" value="1"/>
</dbReference>
<feature type="compositionally biased region" description="Basic residues" evidence="7">
    <location>
        <begin position="371"/>
        <end position="382"/>
    </location>
</feature>
<keyword evidence="5" id="KW-0325">Glycoprotein</keyword>
<feature type="chain" id="PRO_5034904678" description="Carboxypeptidase" evidence="6">
    <location>
        <begin position="21"/>
        <end position="706"/>
    </location>
</feature>
<dbReference type="EC" id="3.4.16.-" evidence="6"/>
<feature type="signal peptide" evidence="6">
    <location>
        <begin position="1"/>
        <end position="20"/>
    </location>
</feature>
<protein>
    <recommendedName>
        <fullName evidence="6">Carboxypeptidase</fullName>
        <ecNumber evidence="6">3.4.16.-</ecNumber>
    </recommendedName>
</protein>
<keyword evidence="4 6" id="KW-0378">Hydrolase</keyword>
<dbReference type="PANTHER" id="PTHR11802">
    <property type="entry name" value="SERINE PROTEASE FAMILY S10 SERINE CARBOXYPEPTIDASE"/>
    <property type="match status" value="1"/>
</dbReference>
<dbReference type="Gene3D" id="3.40.50.1820">
    <property type="entry name" value="alpha/beta hydrolase"/>
    <property type="match status" value="2"/>
</dbReference>
<dbReference type="SUPFAM" id="SSF53474">
    <property type="entry name" value="alpha/beta-Hydrolases"/>
    <property type="match status" value="2"/>
</dbReference>
<keyword evidence="6" id="KW-0732">Signal</keyword>
<evidence type="ECO:0000256" key="4">
    <source>
        <dbReference type="ARBA" id="ARBA00022801"/>
    </source>
</evidence>
<reference evidence="8" key="1">
    <citation type="submission" date="2020-05" db="EMBL/GenBank/DDBJ databases">
        <title>Mycena genomes resolve the evolution of fungal bioluminescence.</title>
        <authorList>
            <person name="Tsai I.J."/>
        </authorList>
    </citation>
    <scope>NUCLEOTIDE SEQUENCE</scope>
    <source>
        <strain evidence="8">CCC161011</strain>
    </source>
</reference>
<dbReference type="InterPro" id="IPR029058">
    <property type="entry name" value="AB_hydrolase_fold"/>
</dbReference>
<dbReference type="EMBL" id="JACAZI010000040">
    <property type="protein sequence ID" value="KAF7326730.1"/>
    <property type="molecule type" value="Genomic_DNA"/>
</dbReference>
<organism evidence="8 9">
    <name type="scientific">Mycena venus</name>
    <dbReference type="NCBI Taxonomy" id="2733690"/>
    <lineage>
        <taxon>Eukaryota</taxon>
        <taxon>Fungi</taxon>
        <taxon>Dikarya</taxon>
        <taxon>Basidiomycota</taxon>
        <taxon>Agaricomycotina</taxon>
        <taxon>Agaricomycetes</taxon>
        <taxon>Agaricomycetidae</taxon>
        <taxon>Agaricales</taxon>
        <taxon>Marasmiineae</taxon>
        <taxon>Mycenaceae</taxon>
        <taxon>Mycena</taxon>
    </lineage>
</organism>
<keyword evidence="3 6" id="KW-0645">Protease</keyword>
<comment type="similarity">
    <text evidence="1 6">Belongs to the peptidase S10 family.</text>
</comment>
<dbReference type="PANTHER" id="PTHR11802:SF479">
    <property type="entry name" value="CARBOXYPEPTIDASE"/>
    <property type="match status" value="1"/>
</dbReference>
<evidence type="ECO:0000256" key="2">
    <source>
        <dbReference type="ARBA" id="ARBA00022645"/>
    </source>
</evidence>
<evidence type="ECO:0000313" key="8">
    <source>
        <dbReference type="EMBL" id="KAF7326730.1"/>
    </source>
</evidence>
<dbReference type="GO" id="GO:0006508">
    <property type="term" value="P:proteolysis"/>
    <property type="evidence" value="ECO:0007669"/>
    <property type="project" value="UniProtKB-KW"/>
</dbReference>
<name>A0A8H6TZQ9_9AGAR</name>
<evidence type="ECO:0000256" key="7">
    <source>
        <dbReference type="SAM" id="MobiDB-lite"/>
    </source>
</evidence>
<dbReference type="InterPro" id="IPR001563">
    <property type="entry name" value="Peptidase_S10"/>
</dbReference>
<sequence length="706" mass="78796">MVPRSLLSISLAAVLPYALATQNWSSPAHYPGKPTGGYSPEWQNYFEVTDPLENVTWPLPRNWAGSISTRTVGSENNTAFFWGFEKTNGSLTDTNSTEPWMIFLAGGPGYSSIASMLLENIGPIVVTKDSLGPNNNSWHNIADIFFVDNPVGTGYSTVGRGGYPADQEQVATDFLGFLHGLVKVFPSLKTRPLHLVGESYAGRFIPYILKAYFGMDPADRSVTFTNGKIGCANPALSESSLFENIPVVRVIETYPQLINYDTKMYDYLREQAHICRFDLNLTYPQTGGKLPYTPFTKGHRVPQLNSRALSPSEDFLAKLRGRWMALPEEGREPEEMERGRREWMRETFGEDEDVVGNAKSNHGSSPSASASKRKLKKNRKTSKTTTATATLNTAPNQFPGIPPFNTTLTGEMNPFWGCDLLDTVMVYALNLTYPWNQLGLNFDFFDIPYTVNPITENLHPHYWMNYNTTRAALHAPRNKIWQVTTTTYSWGQRQGRNGSKPAVINPSFLPTRTMQYLSIHLGRRPSWTSSPPTPRRITWASCGTLETTTRSPRIGLLKSLFRCESICLRSPHIRHILTYPSEHDLRRYQGFTVKPNTSWFDDAGLYAGVVRQERGWTYALLYGAGRQTPVINPARSFAFIRDFFIGNSQVGAVAPRDRCDYYAACARRRRGGDPGYPSGWGDYGPGGGALFDGDGEMAGSDGEGVE</sequence>
<dbReference type="Proteomes" id="UP000620124">
    <property type="component" value="Unassembled WGS sequence"/>
</dbReference>
<evidence type="ECO:0000256" key="5">
    <source>
        <dbReference type="ARBA" id="ARBA00023180"/>
    </source>
</evidence>